<sequence length="57" mass="6287">MNYAPLNSWHFFNRAVAIGVNDTADDNAFVLTGVAGEAAIELCNLCNEPPPLYFRNE</sequence>
<comment type="caution">
    <text evidence="1">The sequence shown here is derived from an EMBL/GenBank/DDBJ whole genome shotgun (WGS) entry which is preliminary data.</text>
</comment>
<reference evidence="1 2" key="1">
    <citation type="journal article" date="2020" name="Arch. Microbiol.">
        <title>The genome sequence of the giant phototrophic gammaproteobacterium Thiospirillum jenense gives insight into its physiological properties and phylogenetic relationships.</title>
        <authorList>
            <person name="Imhoff J.F."/>
            <person name="Meyer T.E."/>
            <person name="Kyndt J.A."/>
        </authorList>
    </citation>
    <scope>NUCLEOTIDE SEQUENCE [LARGE SCALE GENOMIC DNA]</scope>
    <source>
        <strain evidence="1 2">DSM 216</strain>
    </source>
</reference>
<proteinExistence type="predicted"/>
<evidence type="ECO:0000313" key="2">
    <source>
        <dbReference type="Proteomes" id="UP000548632"/>
    </source>
</evidence>
<dbReference type="EMBL" id="JABVCQ010000018">
    <property type="protein sequence ID" value="MBB1126390.1"/>
    <property type="molecule type" value="Genomic_DNA"/>
</dbReference>
<gene>
    <name evidence="1" type="ORF">HUK38_09105</name>
</gene>
<dbReference type="Proteomes" id="UP000548632">
    <property type="component" value="Unassembled WGS sequence"/>
</dbReference>
<organism evidence="1 2">
    <name type="scientific">Thiospirillum jenense</name>
    <dbReference type="NCBI Taxonomy" id="1653858"/>
    <lineage>
        <taxon>Bacteria</taxon>
        <taxon>Pseudomonadati</taxon>
        <taxon>Pseudomonadota</taxon>
        <taxon>Gammaproteobacteria</taxon>
        <taxon>Chromatiales</taxon>
        <taxon>Chromatiaceae</taxon>
        <taxon>Thiospirillum</taxon>
    </lineage>
</organism>
<name>A0A839HE45_9GAMM</name>
<dbReference type="AlphaFoldDB" id="A0A839HE45"/>
<accession>A0A839HE45</accession>
<keyword evidence="2" id="KW-1185">Reference proteome</keyword>
<protein>
    <submittedName>
        <fullName evidence="1">Uncharacterized protein</fullName>
    </submittedName>
</protein>
<evidence type="ECO:0000313" key="1">
    <source>
        <dbReference type="EMBL" id="MBB1126390.1"/>
    </source>
</evidence>